<keyword evidence="1" id="KW-0472">Membrane</keyword>
<dbReference type="PANTHER" id="PTHR30273:SF2">
    <property type="entry name" value="PROTEIN FECR"/>
    <property type="match status" value="1"/>
</dbReference>
<dbReference type="InterPro" id="IPR012373">
    <property type="entry name" value="Ferrdict_sens_TM"/>
</dbReference>
<dbReference type="GO" id="GO:0016989">
    <property type="term" value="F:sigma factor antagonist activity"/>
    <property type="evidence" value="ECO:0007669"/>
    <property type="project" value="TreeGrafter"/>
</dbReference>
<dbReference type="KEGG" id="pseg:D3H65_30075"/>
<evidence type="ECO:0000259" key="2">
    <source>
        <dbReference type="Pfam" id="PF04773"/>
    </source>
</evidence>
<keyword evidence="1" id="KW-0812">Transmembrane</keyword>
<evidence type="ECO:0000313" key="5">
    <source>
        <dbReference type="Proteomes" id="UP000263900"/>
    </source>
</evidence>
<dbReference type="Gene3D" id="2.60.120.1440">
    <property type="match status" value="1"/>
</dbReference>
<dbReference type="EMBL" id="CP032157">
    <property type="protein sequence ID" value="AXY77983.1"/>
    <property type="molecule type" value="Genomic_DNA"/>
</dbReference>
<evidence type="ECO:0000259" key="3">
    <source>
        <dbReference type="Pfam" id="PF16344"/>
    </source>
</evidence>
<feature type="domain" description="FecR protein" evidence="2">
    <location>
        <begin position="143"/>
        <end position="234"/>
    </location>
</feature>
<gene>
    <name evidence="4" type="ORF">D3H65_30075</name>
</gene>
<dbReference type="AlphaFoldDB" id="A0A3B7MWY7"/>
<dbReference type="RefSeq" id="WP_119053856.1">
    <property type="nucleotide sequence ID" value="NZ_CP032157.1"/>
</dbReference>
<dbReference type="Gene3D" id="3.55.50.30">
    <property type="match status" value="1"/>
</dbReference>
<dbReference type="Proteomes" id="UP000263900">
    <property type="component" value="Chromosome"/>
</dbReference>
<dbReference type="InterPro" id="IPR006860">
    <property type="entry name" value="FecR"/>
</dbReference>
<feature type="domain" description="Protein FecR C-terminal" evidence="3">
    <location>
        <begin position="278"/>
        <end position="343"/>
    </location>
</feature>
<dbReference type="OrthoDB" id="1523735at2"/>
<dbReference type="InterPro" id="IPR032508">
    <property type="entry name" value="FecR_C"/>
</dbReference>
<protein>
    <submittedName>
        <fullName evidence="4">DUF4974 domain-containing protein</fullName>
    </submittedName>
</protein>
<feature type="transmembrane region" description="Helical" evidence="1">
    <location>
        <begin position="105"/>
        <end position="124"/>
    </location>
</feature>
<accession>A0A3B7MWY7</accession>
<keyword evidence="5" id="KW-1185">Reference proteome</keyword>
<proteinExistence type="predicted"/>
<name>A0A3B7MWY7_9BACT</name>
<evidence type="ECO:0000256" key="1">
    <source>
        <dbReference type="SAM" id="Phobius"/>
    </source>
</evidence>
<reference evidence="4 5" key="1">
    <citation type="submission" date="2018-09" db="EMBL/GenBank/DDBJ databases">
        <title>Genome sequencing of strain 6GH32-13.</title>
        <authorList>
            <person name="Weon H.-Y."/>
            <person name="Heo J."/>
            <person name="Kwon S.-W."/>
        </authorList>
    </citation>
    <scope>NUCLEOTIDE SEQUENCE [LARGE SCALE GENOMIC DNA]</scope>
    <source>
        <strain evidence="4 5">5GH32-13</strain>
    </source>
</reference>
<evidence type="ECO:0000313" key="4">
    <source>
        <dbReference type="EMBL" id="AXY77983.1"/>
    </source>
</evidence>
<dbReference type="Pfam" id="PF16344">
    <property type="entry name" value="FecR_C"/>
    <property type="match status" value="1"/>
</dbReference>
<keyword evidence="1" id="KW-1133">Transmembrane helix</keyword>
<sequence length="345" mass="38945">MSDYKNFTAEDLLANESFVNYLLQQNEADIQLWNSRKAAGLLQEQEYQRAIQLFAALRTQHTTVHINKEEEQEKLQQMIAGQQEADRATVKIISVNRKKQPFLRYAWPAAAAVLILVAASWYLFQSAGNKPTPEKDFVAFAVTKQDIRKVTLPDGSAVILNGNSSISITPGFNNKKREVLLNGTAFFQVAKNPDKPFIVISGRVSTTALGTSFYIHQSSNEAPTTVSLLTGKVRVEVEGQPAVHLVPYEKGIYHSEQELVKTTFDKDALVNWTKGMVLFKNANWEQVKNVIEEYFDKKLVIGTYKKDISFTGEFKADQLESILSSLEFTYDLKYTIQNQTVNIAF</sequence>
<dbReference type="Pfam" id="PF04773">
    <property type="entry name" value="FecR"/>
    <property type="match status" value="1"/>
</dbReference>
<dbReference type="PANTHER" id="PTHR30273">
    <property type="entry name" value="PERIPLASMIC SIGNAL SENSOR AND SIGMA FACTOR ACTIVATOR FECR-RELATED"/>
    <property type="match status" value="1"/>
</dbReference>
<organism evidence="4 5">
    <name type="scientific">Paraflavitalea soli</name>
    <dbReference type="NCBI Taxonomy" id="2315862"/>
    <lineage>
        <taxon>Bacteria</taxon>
        <taxon>Pseudomonadati</taxon>
        <taxon>Bacteroidota</taxon>
        <taxon>Chitinophagia</taxon>
        <taxon>Chitinophagales</taxon>
        <taxon>Chitinophagaceae</taxon>
        <taxon>Paraflavitalea</taxon>
    </lineage>
</organism>
<dbReference type="PIRSF" id="PIRSF018266">
    <property type="entry name" value="FecR"/>
    <property type="match status" value="1"/>
</dbReference>